<evidence type="ECO:0000313" key="2">
    <source>
        <dbReference type="EMBL" id="QHN77552.1"/>
    </source>
</evidence>
<name>A0A6B9VBC3_ARAHY</name>
<evidence type="ECO:0000256" key="1">
    <source>
        <dbReference type="SAM" id="SignalP"/>
    </source>
</evidence>
<dbReference type="AlphaFoldDB" id="A0A6B9VBC3"/>
<dbReference type="Proteomes" id="UP000464620">
    <property type="component" value="Chromosome B09"/>
</dbReference>
<keyword evidence="1" id="KW-0732">Signal</keyword>
<sequence>MARGDYMMNSVSYFSFAVLFTFLLSIDHVMTHETSKGNEQSYNKNSNGNNFKYPTSFHDDLDKEKRHDSNRDAVEEIVPTHNAKTYDEPSNYRRISSDAHYFPRDYQHDELIFRFGHPRFGQITVPLPFTHSLFAPPKADERNSLYATPHAYYYPGYQPLGWEDFENFEDGRVIRHRKIMTRPSKIDATLFHVFPAKASSMTNNGGKTWYGDIDEETIN</sequence>
<evidence type="ECO:0000313" key="3">
    <source>
        <dbReference type="Proteomes" id="UP000464620"/>
    </source>
</evidence>
<organism evidence="2 3">
    <name type="scientific">Arachis hypogaea</name>
    <name type="common">Peanut</name>
    <dbReference type="NCBI Taxonomy" id="3818"/>
    <lineage>
        <taxon>Eukaryota</taxon>
        <taxon>Viridiplantae</taxon>
        <taxon>Streptophyta</taxon>
        <taxon>Embryophyta</taxon>
        <taxon>Tracheophyta</taxon>
        <taxon>Spermatophyta</taxon>
        <taxon>Magnoliopsida</taxon>
        <taxon>eudicotyledons</taxon>
        <taxon>Gunneridae</taxon>
        <taxon>Pentapetalae</taxon>
        <taxon>rosids</taxon>
        <taxon>fabids</taxon>
        <taxon>Fabales</taxon>
        <taxon>Fabaceae</taxon>
        <taxon>Papilionoideae</taxon>
        <taxon>50 kb inversion clade</taxon>
        <taxon>dalbergioids sensu lato</taxon>
        <taxon>Dalbergieae</taxon>
        <taxon>Pterocarpus clade</taxon>
        <taxon>Arachis</taxon>
    </lineage>
</organism>
<gene>
    <name evidence="2" type="ORF">DS421_19g653720</name>
</gene>
<dbReference type="Gramene" id="arahy.Tifrunner.gnm2.ann2.Ah19g252000.1">
    <property type="protein sequence ID" value="arahy.Tifrunner.gnm2.ann2.Ah19g252000.1-CDS"/>
    <property type="gene ID" value="arahy.Tifrunner.gnm2.ann2.Ah19g252000"/>
</dbReference>
<reference evidence="2 3" key="1">
    <citation type="submission" date="2020-01" db="EMBL/GenBank/DDBJ databases">
        <title>Genome sequence of Arachis hypogaea, cultivar Shitouqi.</title>
        <authorList>
            <person name="Zhuang W."/>
            <person name="Chen H."/>
            <person name="Varshney R."/>
            <person name="Wang D."/>
            <person name="Ming R."/>
        </authorList>
    </citation>
    <scope>NUCLEOTIDE SEQUENCE [LARGE SCALE GENOMIC DNA]</scope>
    <source>
        <tissue evidence="2">Young leaf</tissue>
    </source>
</reference>
<protein>
    <submittedName>
        <fullName evidence="2">Uncharacterized protein</fullName>
    </submittedName>
</protein>
<proteinExistence type="predicted"/>
<accession>A0A6B9VBC3</accession>
<feature type="signal peptide" evidence="1">
    <location>
        <begin position="1"/>
        <end position="31"/>
    </location>
</feature>
<feature type="chain" id="PRO_5025465640" evidence="1">
    <location>
        <begin position="32"/>
        <end position="219"/>
    </location>
</feature>
<dbReference type="EMBL" id="CP031001">
    <property type="protein sequence ID" value="QHN77552.1"/>
    <property type="molecule type" value="Genomic_DNA"/>
</dbReference>